<evidence type="ECO:0000313" key="10">
    <source>
        <dbReference type="Proteomes" id="UP000285970"/>
    </source>
</evidence>
<dbReference type="Pfam" id="PF02836">
    <property type="entry name" value="Glyco_hydro_2_C"/>
    <property type="match status" value="1"/>
</dbReference>
<dbReference type="PANTHER" id="PTHR46323:SF2">
    <property type="entry name" value="BETA-GALACTOSIDASE"/>
    <property type="match status" value="1"/>
</dbReference>
<evidence type="ECO:0000256" key="7">
    <source>
        <dbReference type="ARBA" id="ARBA00032230"/>
    </source>
</evidence>
<dbReference type="Gene3D" id="3.20.20.80">
    <property type="entry name" value="Glycosidases"/>
    <property type="match status" value="1"/>
</dbReference>
<dbReference type="SUPFAM" id="SSF49303">
    <property type="entry name" value="beta-Galactosidase/glucuronidase domain"/>
    <property type="match status" value="2"/>
</dbReference>
<keyword evidence="5" id="KW-0378">Hydrolase</keyword>
<dbReference type="SMART" id="SM01038">
    <property type="entry name" value="Bgal_small_N"/>
    <property type="match status" value="1"/>
</dbReference>
<dbReference type="Gene3D" id="2.60.40.10">
    <property type="entry name" value="Immunoglobulins"/>
    <property type="match status" value="2"/>
</dbReference>
<evidence type="ECO:0000256" key="3">
    <source>
        <dbReference type="ARBA" id="ARBA00012756"/>
    </source>
</evidence>
<dbReference type="SUPFAM" id="SSF49785">
    <property type="entry name" value="Galactose-binding domain-like"/>
    <property type="match status" value="1"/>
</dbReference>
<dbReference type="InterPro" id="IPR050347">
    <property type="entry name" value="Bact_Beta-galactosidase"/>
</dbReference>
<proteinExistence type="inferred from homology"/>
<dbReference type="EC" id="3.2.1.23" evidence="3"/>
<dbReference type="InterPro" id="IPR032312">
    <property type="entry name" value="LacZ_4"/>
</dbReference>
<evidence type="ECO:0000256" key="5">
    <source>
        <dbReference type="ARBA" id="ARBA00022801"/>
    </source>
</evidence>
<dbReference type="InterPro" id="IPR036156">
    <property type="entry name" value="Beta-gal/glucu_dom_sf"/>
</dbReference>
<dbReference type="PANTHER" id="PTHR46323">
    <property type="entry name" value="BETA-GALACTOSIDASE"/>
    <property type="match status" value="1"/>
</dbReference>
<gene>
    <name evidence="9" type="ORF">D8Y23_14185</name>
</gene>
<comment type="catalytic activity">
    <reaction evidence="1">
        <text>Hydrolysis of terminal non-reducing beta-D-galactose residues in beta-D-galactosides.</text>
        <dbReference type="EC" id="3.2.1.23"/>
    </reaction>
</comment>
<keyword evidence="6" id="KW-0326">Glycosidase</keyword>
<dbReference type="InterPro" id="IPR004199">
    <property type="entry name" value="B-gal_small/dom_5"/>
</dbReference>
<dbReference type="InterPro" id="IPR008979">
    <property type="entry name" value="Galactose-bd-like_sf"/>
</dbReference>
<feature type="domain" description="Beta galactosidase small chain/" evidence="8">
    <location>
        <begin position="752"/>
        <end position="1037"/>
    </location>
</feature>
<dbReference type="Pfam" id="PF02837">
    <property type="entry name" value="Glyco_hydro_2_N"/>
    <property type="match status" value="1"/>
</dbReference>
<dbReference type="AlphaFoldDB" id="A0A3S4LUU5"/>
<dbReference type="InterPro" id="IPR006104">
    <property type="entry name" value="Glyco_hydro_2_N"/>
</dbReference>
<reference evidence="9 10" key="1">
    <citation type="journal article" date="2018" name="Front. Microbiol.">
        <title>Novel Insights Into Bacterial Dimethylsulfoniopropionate Catabolism in the East China Sea.</title>
        <authorList>
            <person name="Liu J."/>
            <person name="Liu J."/>
            <person name="Zhang S.H."/>
            <person name="Liang J."/>
            <person name="Lin H."/>
            <person name="Song D."/>
            <person name="Yang G.P."/>
            <person name="Todd J.D."/>
            <person name="Zhang X.H."/>
        </authorList>
    </citation>
    <scope>NUCLEOTIDE SEQUENCE [LARGE SCALE GENOMIC DNA]</scope>
    <source>
        <strain evidence="9 10">ZYFD042</strain>
    </source>
</reference>
<dbReference type="InterPro" id="IPR006101">
    <property type="entry name" value="Glyco_hydro_2"/>
</dbReference>
<protein>
    <recommendedName>
        <fullName evidence="4">Beta-galactosidase</fullName>
        <ecNumber evidence="3">3.2.1.23</ecNumber>
    </recommendedName>
    <alternativeName>
        <fullName evidence="7">Lactase</fullName>
    </alternativeName>
</protein>
<evidence type="ECO:0000259" key="8">
    <source>
        <dbReference type="SMART" id="SM01038"/>
    </source>
</evidence>
<dbReference type="PROSITE" id="PS00719">
    <property type="entry name" value="GLYCOSYL_HYDROL_F2_1"/>
    <property type="match status" value="1"/>
</dbReference>
<dbReference type="PROSITE" id="PS00608">
    <property type="entry name" value="GLYCOSYL_HYDROL_F2_2"/>
    <property type="match status" value="1"/>
</dbReference>
<evidence type="ECO:0000313" key="9">
    <source>
        <dbReference type="EMBL" id="RWR16145.1"/>
    </source>
</evidence>
<dbReference type="OrthoDB" id="9762066at2"/>
<evidence type="ECO:0000256" key="1">
    <source>
        <dbReference type="ARBA" id="ARBA00001412"/>
    </source>
</evidence>
<dbReference type="EMBL" id="RBZY01000064">
    <property type="protein sequence ID" value="RWR16145.1"/>
    <property type="molecule type" value="Genomic_DNA"/>
</dbReference>
<dbReference type="InterPro" id="IPR014718">
    <property type="entry name" value="GH-type_carb-bd"/>
</dbReference>
<dbReference type="Proteomes" id="UP000285970">
    <property type="component" value="Unassembled WGS sequence"/>
</dbReference>
<dbReference type="SUPFAM" id="SSF74650">
    <property type="entry name" value="Galactose mutarotase-like"/>
    <property type="match status" value="1"/>
</dbReference>
<comment type="caution">
    <text evidence="9">The sequence shown here is derived from an EMBL/GenBank/DDBJ whole genome shotgun (WGS) entry which is preliminary data.</text>
</comment>
<dbReference type="InterPro" id="IPR023232">
    <property type="entry name" value="Glyco_hydro_2_AS"/>
</dbReference>
<dbReference type="GO" id="GO:0005990">
    <property type="term" value="P:lactose catabolic process"/>
    <property type="evidence" value="ECO:0007669"/>
    <property type="project" value="TreeGrafter"/>
</dbReference>
<dbReference type="InterPro" id="IPR006103">
    <property type="entry name" value="Glyco_hydro_2_cat"/>
</dbReference>
<dbReference type="InterPro" id="IPR017853">
    <property type="entry name" value="GH"/>
</dbReference>
<dbReference type="InterPro" id="IPR011013">
    <property type="entry name" value="Gal_mutarotase_sf_dom"/>
</dbReference>
<evidence type="ECO:0000256" key="2">
    <source>
        <dbReference type="ARBA" id="ARBA00007401"/>
    </source>
</evidence>
<dbReference type="Gene3D" id="2.70.98.10">
    <property type="match status" value="1"/>
</dbReference>
<comment type="similarity">
    <text evidence="2">Belongs to the glycosyl hydrolase 2 family.</text>
</comment>
<dbReference type="Pfam" id="PF02929">
    <property type="entry name" value="Bgal_small_N"/>
    <property type="match status" value="1"/>
</dbReference>
<dbReference type="RefSeq" id="WP_128218744.1">
    <property type="nucleotide sequence ID" value="NZ_RBZY01000064.1"/>
</dbReference>
<dbReference type="GO" id="GO:0009341">
    <property type="term" value="C:beta-galactosidase complex"/>
    <property type="evidence" value="ECO:0007669"/>
    <property type="project" value="InterPro"/>
</dbReference>
<dbReference type="InterPro" id="IPR023230">
    <property type="entry name" value="Glyco_hydro_2_CS"/>
</dbReference>
<organism evidence="9 10">
    <name type="scientific">Microbacterium enclense</name>
    <dbReference type="NCBI Taxonomy" id="993073"/>
    <lineage>
        <taxon>Bacteria</taxon>
        <taxon>Bacillati</taxon>
        <taxon>Actinomycetota</taxon>
        <taxon>Actinomycetes</taxon>
        <taxon>Micrococcales</taxon>
        <taxon>Microbacteriaceae</taxon>
        <taxon>Microbacterium</taxon>
    </lineage>
</organism>
<evidence type="ECO:0000256" key="4">
    <source>
        <dbReference type="ARBA" id="ARBA00013303"/>
    </source>
</evidence>
<sequence length="1042" mass="115762">MQDQVHYVDDIGPGRGRRRAARSWLHSTAPTMSLNGEWRFRLLRGVPGALGMPAVLPEGEQPEDIARPTLDDSAWDTLKVPGHWVLQGEGRYGTPQYTNVQLPFPQDPPFTPDLNPTGDHRRTFDLPVEWMRRDEIDAVVLRFDGVESRYRVWVNGIEIGVGTGSRLAQEFDVTEAVHAGTNTIAVRVHQWSASTYVEDQDQWWLPGIYRDVSLQARPVGGIDDVWVRAGYDHRTGGGVLETELRANGDAFPVRLRVPELDIDLEWGDAEQIVPVLIDRVEAWSAETPKLYDATVSSRHGAETIALRLGFRTVEVRGDRFLVNGRRVVLHGMNRHDTHPDLGRGFDEDFVRHDLELMKRHNVNAIRTAHYPPHPRVLDLADELGFWVMLECDLETHAFHHGNDVFSPGVDEWMDNPSEDPAWRETYLDRMERTLERDKNHPSIVMWSLGNESGTGANLAAMAEWVRWRDPERPVHYEGDRAGDYTDVYSRMYPAIAEVISIGSDSTALLQDASGAQSARQRSKPFVMCEYVHAMGNGPGGIELYERLVEQYPRLHGGFVWEWRDHGIRTRTPEGVEFFAYGDDFADTGVHDGHTCMDGMVLSDGTPSPGLIEFAAVTAPVRFSIEATPEEVAVRVSNLRHSADTSDLVFPWRIERDGVEVRAGILALAAEDGGAIPAGGHASARIALGGAASGEGGEVWVTVSAALAEEASWAPAGHVLAAQQALLIDAAPVPASVPRRAPGSVTPRDISGRYRLGGAEFLDGHLVSLGGLEVDGPRLELWRAPTDNDNGSHMGSYDVSDPLEGRGLGVPGPSHASRWRQAGLDRLTSRVVDIRRDDTVLERRSRWAAADTRAAVTLEERWEQDGDDVRLTLQFIPSSRWDLVWPRLGVRLDLPVDVEGAEWFGTGPGESYPDSRRGVLVGRYGADLDGLTFPYAYPQESGHRSEVRQLDIRRGGRTMLRIDTEPDSRGRRPGFTLARHTAQEVDRVGHAHELPAPTRTHLYLDVAQNGLGSRACGPDVWPDALLRPETRVMRLRFRVAPTS</sequence>
<dbReference type="Pfam" id="PF16353">
    <property type="entry name" value="LacZ_4"/>
    <property type="match status" value="1"/>
</dbReference>
<dbReference type="GO" id="GO:0030246">
    <property type="term" value="F:carbohydrate binding"/>
    <property type="evidence" value="ECO:0007669"/>
    <property type="project" value="InterPro"/>
</dbReference>
<dbReference type="InterPro" id="IPR013783">
    <property type="entry name" value="Ig-like_fold"/>
</dbReference>
<dbReference type="PRINTS" id="PR00132">
    <property type="entry name" value="GLHYDRLASE2"/>
</dbReference>
<dbReference type="GO" id="GO:0004565">
    <property type="term" value="F:beta-galactosidase activity"/>
    <property type="evidence" value="ECO:0007669"/>
    <property type="project" value="UniProtKB-EC"/>
</dbReference>
<accession>A0A3S4LUU5</accession>
<dbReference type="Gene3D" id="2.60.120.260">
    <property type="entry name" value="Galactose-binding domain-like"/>
    <property type="match status" value="1"/>
</dbReference>
<name>A0A3S4LUU5_9MICO</name>
<dbReference type="SUPFAM" id="SSF51445">
    <property type="entry name" value="(Trans)glycosidases"/>
    <property type="match status" value="1"/>
</dbReference>
<evidence type="ECO:0000256" key="6">
    <source>
        <dbReference type="ARBA" id="ARBA00023295"/>
    </source>
</evidence>